<protein>
    <recommendedName>
        <fullName evidence="4">PH domain-containing protein</fullName>
    </recommendedName>
</protein>
<evidence type="ECO:0000256" key="1">
    <source>
        <dbReference type="SAM" id="Phobius"/>
    </source>
</evidence>
<reference evidence="3" key="1">
    <citation type="journal article" date="2019" name="Int. J. Syst. Evol. Microbiol.">
        <title>The Global Catalogue of Microorganisms (GCM) 10K type strain sequencing project: providing services to taxonomists for standard genome sequencing and annotation.</title>
        <authorList>
            <consortium name="The Broad Institute Genomics Platform"/>
            <consortium name="The Broad Institute Genome Sequencing Center for Infectious Disease"/>
            <person name="Wu L."/>
            <person name="Ma J."/>
        </authorList>
    </citation>
    <scope>NUCLEOTIDE SEQUENCE [LARGE SCALE GENOMIC DNA]</scope>
    <source>
        <strain evidence="3">CCUG 62215</strain>
    </source>
</reference>
<evidence type="ECO:0000313" key="2">
    <source>
        <dbReference type="EMBL" id="MFD1062418.1"/>
    </source>
</evidence>
<feature type="transmembrane region" description="Helical" evidence="1">
    <location>
        <begin position="12"/>
        <end position="44"/>
    </location>
</feature>
<keyword evidence="3" id="KW-1185">Reference proteome</keyword>
<comment type="caution">
    <text evidence="2">The sequence shown here is derived from an EMBL/GenBank/DDBJ whole genome shotgun (WGS) entry which is preliminary data.</text>
</comment>
<keyword evidence="1" id="KW-1133">Transmembrane helix</keyword>
<dbReference type="Proteomes" id="UP001597013">
    <property type="component" value="Unassembled WGS sequence"/>
</dbReference>
<gene>
    <name evidence="2" type="ORF">ACFQ1Q_04105</name>
</gene>
<name>A0ABW3N401_9FLAO</name>
<keyword evidence="1" id="KW-0472">Membrane</keyword>
<dbReference type="EMBL" id="JBHTJL010000009">
    <property type="protein sequence ID" value="MFD1062418.1"/>
    <property type="molecule type" value="Genomic_DNA"/>
</dbReference>
<dbReference type="RefSeq" id="WP_386128261.1">
    <property type="nucleotide sequence ID" value="NZ_JBHTJL010000009.1"/>
</dbReference>
<sequence length="155" mass="17833">MLLREKPSKLKLIYACGSLVIGVISLISGKLIGLMFLIIGLYFFKSEGIEFNFQNKKFRNITTWMGFTFGKWQILPKIDYISVFKSEEKTRVWVSTASTVVSDTVIKVNLFYNGNHKIKAYETKSVEDAFKKAKEISKLLNIDILDATKRESEWC</sequence>
<organism evidence="2 3">
    <name type="scientific">Winogradskyella litorisediminis</name>
    <dbReference type="NCBI Taxonomy" id="1156618"/>
    <lineage>
        <taxon>Bacteria</taxon>
        <taxon>Pseudomonadati</taxon>
        <taxon>Bacteroidota</taxon>
        <taxon>Flavobacteriia</taxon>
        <taxon>Flavobacteriales</taxon>
        <taxon>Flavobacteriaceae</taxon>
        <taxon>Winogradskyella</taxon>
    </lineage>
</organism>
<accession>A0ABW3N401</accession>
<evidence type="ECO:0000313" key="3">
    <source>
        <dbReference type="Proteomes" id="UP001597013"/>
    </source>
</evidence>
<proteinExistence type="predicted"/>
<keyword evidence="1" id="KW-0812">Transmembrane</keyword>
<evidence type="ECO:0008006" key="4">
    <source>
        <dbReference type="Google" id="ProtNLM"/>
    </source>
</evidence>